<dbReference type="Pfam" id="PF00106">
    <property type="entry name" value="adh_short"/>
    <property type="match status" value="1"/>
</dbReference>
<accession>B6EQP0</accession>
<evidence type="ECO:0000313" key="4">
    <source>
        <dbReference type="EMBL" id="CAQ81017.1"/>
    </source>
</evidence>
<sequence length="278" mass="31027">MNNKPWICITGSASGLGRYLTGKLLNQGHQIIATDINKEALQTVSKEDNWISHNLILETLDITVLAEWEQLLERHAPNENRQGNKVFSHLLNIAGFIQPGDAFENTVTQFKRHLDINVMGMINGCSVFLPHFTKRQQGHIINIASFAGILPVPGVVAYSTSKAAARSFSNGLAMDLYFTNSPINVSCVCPDLIATPMMDKQVGYGKHSRFVFSGDKPLTVEEVGDTILTTVWQKKPIEVALPRKREIQVRLLSLFPNLMLPVYKYLAKKGEKKLARLQ</sequence>
<keyword evidence="2" id="KW-0521">NADP</keyword>
<keyword evidence="5" id="KW-1185">Reference proteome</keyword>
<evidence type="ECO:0000256" key="3">
    <source>
        <dbReference type="ARBA" id="ARBA00023002"/>
    </source>
</evidence>
<evidence type="ECO:0000256" key="1">
    <source>
        <dbReference type="ARBA" id="ARBA00006484"/>
    </source>
</evidence>
<name>B6EQP0_ALISL</name>
<reference evidence="4 5" key="1">
    <citation type="journal article" date="2008" name="BMC Genomics">
        <title>The genome sequence of the fish pathogen Aliivibrio salmonicida strain LFI1238 shows extensive evidence of gene decay.</title>
        <authorList>
            <person name="Hjerde E."/>
            <person name="Lorentzen M.S."/>
            <person name="Holden M.T."/>
            <person name="Seeger K."/>
            <person name="Paulsen S."/>
            <person name="Bason N."/>
            <person name="Churcher C."/>
            <person name="Harris D."/>
            <person name="Norbertczak H."/>
            <person name="Quail M.A."/>
            <person name="Sanders S."/>
            <person name="Thurston S."/>
            <person name="Parkhill J."/>
            <person name="Willassen N.P."/>
            <person name="Thomson N.R."/>
        </authorList>
    </citation>
    <scope>NUCLEOTIDE SEQUENCE [LARGE SCALE GENOMIC DNA]</scope>
    <source>
        <strain evidence="4 5">LFI1238</strain>
    </source>
</reference>
<dbReference type="GO" id="GO:0016491">
    <property type="term" value="F:oxidoreductase activity"/>
    <property type="evidence" value="ECO:0007669"/>
    <property type="project" value="UniProtKB-KW"/>
</dbReference>
<dbReference type="PANTHER" id="PTHR43391">
    <property type="entry name" value="RETINOL DEHYDROGENASE-RELATED"/>
    <property type="match status" value="1"/>
</dbReference>
<dbReference type="PRINTS" id="PR00081">
    <property type="entry name" value="GDHRDH"/>
</dbReference>
<dbReference type="KEGG" id="vsa:VSAL_II0263"/>
<dbReference type="PANTHER" id="PTHR43391:SF14">
    <property type="entry name" value="DEHYDROGENASE_REDUCTASE SDR FAMILY PROTEIN 7-LIKE"/>
    <property type="match status" value="1"/>
</dbReference>
<protein>
    <submittedName>
        <fullName evidence="4">Short chain dehydrogenase</fullName>
    </submittedName>
</protein>
<dbReference type="InterPro" id="IPR036291">
    <property type="entry name" value="NAD(P)-bd_dom_sf"/>
</dbReference>
<comment type="similarity">
    <text evidence="1">Belongs to the short-chain dehydrogenases/reductases (SDR) family.</text>
</comment>
<proteinExistence type="inferred from homology"/>
<dbReference type="Gene3D" id="3.40.50.720">
    <property type="entry name" value="NAD(P)-binding Rossmann-like Domain"/>
    <property type="match status" value="1"/>
</dbReference>
<dbReference type="eggNOG" id="COG0300">
    <property type="taxonomic scope" value="Bacteria"/>
</dbReference>
<dbReference type="EMBL" id="FM178380">
    <property type="protein sequence ID" value="CAQ81017.1"/>
    <property type="molecule type" value="Genomic_DNA"/>
</dbReference>
<organism evidence="4 5">
    <name type="scientific">Aliivibrio salmonicida (strain LFI1238)</name>
    <name type="common">Vibrio salmonicida (strain LFI1238)</name>
    <dbReference type="NCBI Taxonomy" id="316275"/>
    <lineage>
        <taxon>Bacteria</taxon>
        <taxon>Pseudomonadati</taxon>
        <taxon>Pseudomonadota</taxon>
        <taxon>Gammaproteobacteria</taxon>
        <taxon>Vibrionales</taxon>
        <taxon>Vibrionaceae</taxon>
        <taxon>Aliivibrio</taxon>
    </lineage>
</organism>
<dbReference type="PROSITE" id="PS00061">
    <property type="entry name" value="ADH_SHORT"/>
    <property type="match status" value="1"/>
</dbReference>
<gene>
    <name evidence="4" type="ordered locus">VSAL_II0263</name>
</gene>
<dbReference type="CDD" id="cd05233">
    <property type="entry name" value="SDR_c"/>
    <property type="match status" value="1"/>
</dbReference>
<dbReference type="AlphaFoldDB" id="B6EQP0"/>
<dbReference type="Proteomes" id="UP000001730">
    <property type="component" value="Chromosome 2"/>
</dbReference>
<dbReference type="RefSeq" id="WP_012551631.1">
    <property type="nucleotide sequence ID" value="NC_011313.1"/>
</dbReference>
<dbReference type="InterPro" id="IPR002347">
    <property type="entry name" value="SDR_fam"/>
</dbReference>
<dbReference type="HOGENOM" id="CLU_010194_2_10_6"/>
<evidence type="ECO:0000313" key="5">
    <source>
        <dbReference type="Proteomes" id="UP000001730"/>
    </source>
</evidence>
<dbReference type="SUPFAM" id="SSF51735">
    <property type="entry name" value="NAD(P)-binding Rossmann-fold domains"/>
    <property type="match status" value="1"/>
</dbReference>
<keyword evidence="3" id="KW-0560">Oxidoreductase</keyword>
<evidence type="ECO:0000256" key="2">
    <source>
        <dbReference type="ARBA" id="ARBA00022857"/>
    </source>
</evidence>
<dbReference type="InterPro" id="IPR020904">
    <property type="entry name" value="Sc_DH/Rdtase_CS"/>
</dbReference>